<comment type="caution">
    <text evidence="2">The sequence shown here is derived from an EMBL/GenBank/DDBJ whole genome shotgun (WGS) entry which is preliminary data.</text>
</comment>
<dbReference type="AlphaFoldDB" id="A0A9X2U6Z0"/>
<name>A0A9X2U6Z0_9BACT</name>
<feature type="region of interest" description="Disordered" evidence="1">
    <location>
        <begin position="37"/>
        <end position="60"/>
    </location>
</feature>
<proteinExistence type="predicted"/>
<evidence type="ECO:0000256" key="1">
    <source>
        <dbReference type="SAM" id="MobiDB-lite"/>
    </source>
</evidence>
<gene>
    <name evidence="2" type="ORF">GGP83_000758</name>
</gene>
<feature type="compositionally biased region" description="Basic and acidic residues" evidence="1">
    <location>
        <begin position="40"/>
        <end position="54"/>
    </location>
</feature>
<protein>
    <submittedName>
        <fullName evidence="2">Uncharacterized protein</fullName>
    </submittedName>
</protein>
<evidence type="ECO:0000313" key="2">
    <source>
        <dbReference type="EMBL" id="MCS3950817.1"/>
    </source>
</evidence>
<organism evidence="2 3">
    <name type="scientific">Salinibacter ruber</name>
    <dbReference type="NCBI Taxonomy" id="146919"/>
    <lineage>
        <taxon>Bacteria</taxon>
        <taxon>Pseudomonadati</taxon>
        <taxon>Rhodothermota</taxon>
        <taxon>Rhodothermia</taxon>
        <taxon>Rhodothermales</taxon>
        <taxon>Salinibacteraceae</taxon>
        <taxon>Salinibacter</taxon>
    </lineage>
</organism>
<dbReference type="EMBL" id="JANUBB010000003">
    <property type="protein sequence ID" value="MCS3950817.1"/>
    <property type="molecule type" value="Genomic_DNA"/>
</dbReference>
<accession>A0A9X2U6Z0</accession>
<dbReference type="RefSeq" id="WP_259081474.1">
    <property type="nucleotide sequence ID" value="NZ_JANUBB010000003.1"/>
</dbReference>
<dbReference type="Proteomes" id="UP001155010">
    <property type="component" value="Unassembled WGS sequence"/>
</dbReference>
<reference evidence="2" key="1">
    <citation type="submission" date="2022-08" db="EMBL/GenBank/DDBJ databases">
        <title>Genomic Encyclopedia of Type Strains, Phase V (KMG-V): Genome sequencing to study the core and pangenomes of soil and plant-associated prokaryotes.</title>
        <authorList>
            <person name="Whitman W."/>
        </authorList>
    </citation>
    <scope>NUCLEOTIDE SEQUENCE</scope>
    <source>
        <strain evidence="2">SP2017</strain>
    </source>
</reference>
<evidence type="ECO:0000313" key="3">
    <source>
        <dbReference type="Proteomes" id="UP001155010"/>
    </source>
</evidence>
<sequence>MPSVSGCGAAVGDGAIAGTVGSALGADEWTTLSRGINGSLEKEGRSQEPIEKALIHHHGR</sequence>